<dbReference type="InterPro" id="IPR019895">
    <property type="entry name" value="L_ocin_972_ABC"/>
</dbReference>
<accession>A0A1L5FEC6</accession>
<keyword evidence="2" id="KW-0547">Nucleotide-binding</keyword>
<dbReference type="NCBIfam" id="TIGR03608">
    <property type="entry name" value="L_ocin_972_ABC"/>
    <property type="match status" value="1"/>
</dbReference>
<dbReference type="PROSITE" id="PS50893">
    <property type="entry name" value="ABC_TRANSPORTER_2"/>
    <property type="match status" value="1"/>
</dbReference>
<dbReference type="InterPro" id="IPR003439">
    <property type="entry name" value="ABC_transporter-like_ATP-bd"/>
</dbReference>
<name>A0A1L5FEC6_CLOKL</name>
<dbReference type="Proteomes" id="UP000184604">
    <property type="component" value="Chromosome"/>
</dbReference>
<dbReference type="PROSITE" id="PS00211">
    <property type="entry name" value="ABC_TRANSPORTER_1"/>
    <property type="match status" value="1"/>
</dbReference>
<dbReference type="InterPro" id="IPR017911">
    <property type="entry name" value="MacB-like_ATP-bd"/>
</dbReference>
<protein>
    <submittedName>
        <fullName evidence="5">Bacteriocin ABC transporter ATP-binding protein</fullName>
    </submittedName>
</protein>
<dbReference type="AlphaFoldDB" id="A0A1L5FEC6"/>
<dbReference type="InterPro" id="IPR015854">
    <property type="entry name" value="ABC_transpr_LolD-like"/>
</dbReference>
<dbReference type="Pfam" id="PF00005">
    <property type="entry name" value="ABC_tran"/>
    <property type="match status" value="1"/>
</dbReference>
<evidence type="ECO:0000256" key="3">
    <source>
        <dbReference type="ARBA" id="ARBA00022840"/>
    </source>
</evidence>
<keyword evidence="1" id="KW-0813">Transport</keyword>
<dbReference type="SUPFAM" id="SSF52540">
    <property type="entry name" value="P-loop containing nucleoside triphosphate hydrolases"/>
    <property type="match status" value="1"/>
</dbReference>
<sequence length="209" mass="23196">MIKLQDINKSYGNKKVLVDLSLSISKGEFVAITGDSGKGKSTLLNIIGLLENIDSGNLLIDEEENIKINSTKAMKVIREKISYLFQNFALVDEDTVNYNLNLALKYIKISKNEKEERIKNALVDVGLEGHGKRKIYELSGGEQQRVSIARTMLKPSKIVLADEPTGSLDEGNAKVVLELLRSLNKNGKTIVIVTHDKKLSAQCDRIINL</sequence>
<dbReference type="Gene3D" id="3.40.50.300">
    <property type="entry name" value="P-loop containing nucleotide triphosphate hydrolases"/>
    <property type="match status" value="1"/>
</dbReference>
<dbReference type="PANTHER" id="PTHR24220">
    <property type="entry name" value="IMPORT ATP-BINDING PROTEIN"/>
    <property type="match status" value="1"/>
</dbReference>
<evidence type="ECO:0000256" key="1">
    <source>
        <dbReference type="ARBA" id="ARBA00022448"/>
    </source>
</evidence>
<dbReference type="GO" id="GO:0005886">
    <property type="term" value="C:plasma membrane"/>
    <property type="evidence" value="ECO:0007669"/>
    <property type="project" value="TreeGrafter"/>
</dbReference>
<proteinExistence type="predicted"/>
<evidence type="ECO:0000313" key="6">
    <source>
        <dbReference type="Proteomes" id="UP000184604"/>
    </source>
</evidence>
<evidence type="ECO:0000259" key="4">
    <source>
        <dbReference type="PROSITE" id="PS50893"/>
    </source>
</evidence>
<gene>
    <name evidence="5" type="ORF">BS101_19810</name>
</gene>
<dbReference type="OrthoDB" id="9802264at2"/>
<dbReference type="InterPro" id="IPR017871">
    <property type="entry name" value="ABC_transporter-like_CS"/>
</dbReference>
<keyword evidence="3 5" id="KW-0067">ATP-binding</keyword>
<organism evidence="5 6">
    <name type="scientific">Clostridium kluyveri</name>
    <dbReference type="NCBI Taxonomy" id="1534"/>
    <lineage>
        <taxon>Bacteria</taxon>
        <taxon>Bacillati</taxon>
        <taxon>Bacillota</taxon>
        <taxon>Clostridia</taxon>
        <taxon>Eubacteriales</taxon>
        <taxon>Clostridiaceae</taxon>
        <taxon>Clostridium</taxon>
    </lineage>
</organism>
<dbReference type="CDD" id="cd03255">
    <property type="entry name" value="ABC_MJ0796_LolCDE_FtsE"/>
    <property type="match status" value="1"/>
</dbReference>
<dbReference type="GO" id="GO:0016887">
    <property type="term" value="F:ATP hydrolysis activity"/>
    <property type="evidence" value="ECO:0007669"/>
    <property type="project" value="InterPro"/>
</dbReference>
<dbReference type="InterPro" id="IPR003593">
    <property type="entry name" value="AAA+_ATPase"/>
</dbReference>
<feature type="domain" description="ABC transporter" evidence="4">
    <location>
        <begin position="2"/>
        <end position="209"/>
    </location>
</feature>
<evidence type="ECO:0000256" key="2">
    <source>
        <dbReference type="ARBA" id="ARBA00022741"/>
    </source>
</evidence>
<dbReference type="InterPro" id="IPR027417">
    <property type="entry name" value="P-loop_NTPase"/>
</dbReference>
<evidence type="ECO:0000313" key="5">
    <source>
        <dbReference type="EMBL" id="APM41337.1"/>
    </source>
</evidence>
<dbReference type="GO" id="GO:0022857">
    <property type="term" value="F:transmembrane transporter activity"/>
    <property type="evidence" value="ECO:0007669"/>
    <property type="project" value="TreeGrafter"/>
</dbReference>
<dbReference type="EMBL" id="CP018335">
    <property type="protein sequence ID" value="APM41337.1"/>
    <property type="molecule type" value="Genomic_DNA"/>
</dbReference>
<reference evidence="5 6" key="1">
    <citation type="submission" date="2016-12" db="EMBL/GenBank/DDBJ databases">
        <title>Complete genome sequence of Clostridium kluyveri JZZ isolated from the pit mud of a Chinese flavor liquor-making factory.</title>
        <authorList>
            <person name="Wang Y."/>
        </authorList>
    </citation>
    <scope>NUCLEOTIDE SEQUENCE [LARGE SCALE GENOMIC DNA]</scope>
    <source>
        <strain evidence="5 6">JZZ</strain>
    </source>
</reference>
<dbReference type="GO" id="GO:0005524">
    <property type="term" value="F:ATP binding"/>
    <property type="evidence" value="ECO:0007669"/>
    <property type="project" value="UniProtKB-KW"/>
</dbReference>
<dbReference type="PANTHER" id="PTHR24220:SF86">
    <property type="entry name" value="ABC TRANSPORTER ABCH.1"/>
    <property type="match status" value="1"/>
</dbReference>
<dbReference type="SMART" id="SM00382">
    <property type="entry name" value="AAA"/>
    <property type="match status" value="1"/>
</dbReference>